<sequence>MLDAELSSVPEGDEVYYSWRTRNPVAWSAHAKVCTRLLPSLVDGNDDGSLQDVALQIANTLYPDRALELPNMVIRNSYPNITYHRQPSYQTDGALTEKFRRLVPDTADAIFTVGAIRKSGSAA</sequence>
<protein>
    <submittedName>
        <fullName evidence="1">Uncharacterized protein</fullName>
    </submittedName>
</protein>
<evidence type="ECO:0000313" key="2">
    <source>
        <dbReference type="Proteomes" id="UP001364224"/>
    </source>
</evidence>
<dbReference type="Proteomes" id="UP001364224">
    <property type="component" value="Unassembled WGS sequence"/>
</dbReference>
<keyword evidence="2" id="KW-1185">Reference proteome</keyword>
<dbReference type="RefSeq" id="WP_334482131.1">
    <property type="nucleotide sequence ID" value="NZ_JAZHRV010000001.1"/>
</dbReference>
<name>A0ABU8BEW9_9BRAD</name>
<reference evidence="1 2" key="1">
    <citation type="submission" date="2024-02" db="EMBL/GenBank/DDBJ databases">
        <title>Adaptive strategies in a cosmopolitan and abundant soil bacterium.</title>
        <authorList>
            <person name="Carini P."/>
        </authorList>
    </citation>
    <scope>NUCLEOTIDE SEQUENCE [LARGE SCALE GENOMIC DNA]</scope>
    <source>
        <strain evidence="1 2">AZCC 1608</strain>
    </source>
</reference>
<evidence type="ECO:0000313" key="1">
    <source>
        <dbReference type="EMBL" id="MEH2556672.1"/>
    </source>
</evidence>
<proteinExistence type="predicted"/>
<accession>A0ABU8BEW9</accession>
<dbReference type="EMBL" id="JAZHRV010000001">
    <property type="protein sequence ID" value="MEH2556672.1"/>
    <property type="molecule type" value="Genomic_DNA"/>
</dbReference>
<organism evidence="1 2">
    <name type="scientific">Bradyrhizobium algeriense</name>
    <dbReference type="NCBI Taxonomy" id="634784"/>
    <lineage>
        <taxon>Bacteria</taxon>
        <taxon>Pseudomonadati</taxon>
        <taxon>Pseudomonadota</taxon>
        <taxon>Alphaproteobacteria</taxon>
        <taxon>Hyphomicrobiales</taxon>
        <taxon>Nitrobacteraceae</taxon>
        <taxon>Bradyrhizobium</taxon>
    </lineage>
</organism>
<gene>
    <name evidence="1" type="ORF">V1286_004201</name>
</gene>
<comment type="caution">
    <text evidence="1">The sequence shown here is derived from an EMBL/GenBank/DDBJ whole genome shotgun (WGS) entry which is preliminary data.</text>
</comment>